<evidence type="ECO:0000259" key="4">
    <source>
        <dbReference type="PROSITE" id="PS01124"/>
    </source>
</evidence>
<name>A0A8G2FFI8_ACIRU</name>
<sequence length="302" mass="32206">MDPFSQVIALLKPQAVFWYLVEAHDDWTIRFLPSTVVVFGQMIEGAGRVERDDGAGLDMAAGDFLLMPAPPPWTMTGGAGGPPVDYKALIDDPGLLVTTRPNPTVTCFIAGAFAFAPANADLVASLMLPVAHVRGTDPLLGRLGALLTAVGEEAVGDRPGRSLVLDRLLEVLLIEALRHRSDTVPGSDRGLLAGLADTKVGKALRIMHEDAKRPWTVSTLANAVGMSRSAFAARFTDIIGMPPIDYLANWRITLAKEALVSSNLPMTEIAEIAGYQSVSAFSTGFKRATGLSPKFYAQSFAT</sequence>
<keyword evidence="3" id="KW-0804">Transcription</keyword>
<evidence type="ECO:0000256" key="2">
    <source>
        <dbReference type="ARBA" id="ARBA00023125"/>
    </source>
</evidence>
<evidence type="ECO:0000256" key="3">
    <source>
        <dbReference type="ARBA" id="ARBA00023163"/>
    </source>
</evidence>
<dbReference type="OrthoDB" id="9802263at2"/>
<dbReference type="SUPFAM" id="SSF46689">
    <property type="entry name" value="Homeodomain-like"/>
    <property type="match status" value="2"/>
</dbReference>
<dbReference type="Gene3D" id="1.10.10.60">
    <property type="entry name" value="Homeodomain-like"/>
    <property type="match status" value="2"/>
</dbReference>
<dbReference type="PROSITE" id="PS00041">
    <property type="entry name" value="HTH_ARAC_FAMILY_1"/>
    <property type="match status" value="1"/>
</dbReference>
<evidence type="ECO:0000313" key="5">
    <source>
        <dbReference type="EMBL" id="SIR45564.1"/>
    </source>
</evidence>
<feature type="domain" description="HTH araC/xylS-type" evidence="4">
    <location>
        <begin position="201"/>
        <end position="299"/>
    </location>
</feature>
<dbReference type="GO" id="GO:0003700">
    <property type="term" value="F:DNA-binding transcription factor activity"/>
    <property type="evidence" value="ECO:0007669"/>
    <property type="project" value="InterPro"/>
</dbReference>
<evidence type="ECO:0000256" key="1">
    <source>
        <dbReference type="ARBA" id="ARBA00023015"/>
    </source>
</evidence>
<dbReference type="PANTHER" id="PTHR46796:SF13">
    <property type="entry name" value="HTH-TYPE TRANSCRIPTIONAL ACTIVATOR RHAS"/>
    <property type="match status" value="1"/>
</dbReference>
<dbReference type="RefSeq" id="WP_051657585.1">
    <property type="nucleotide sequence ID" value="NZ_FTNE01000034.1"/>
</dbReference>
<dbReference type="GO" id="GO:0043565">
    <property type="term" value="F:sequence-specific DNA binding"/>
    <property type="evidence" value="ECO:0007669"/>
    <property type="project" value="InterPro"/>
</dbReference>
<dbReference type="SMART" id="SM00342">
    <property type="entry name" value="HTH_ARAC"/>
    <property type="match status" value="1"/>
</dbReference>
<evidence type="ECO:0000313" key="6">
    <source>
        <dbReference type="Proteomes" id="UP000186308"/>
    </source>
</evidence>
<accession>A0A8G2FFI8</accession>
<dbReference type="InterPro" id="IPR009057">
    <property type="entry name" value="Homeodomain-like_sf"/>
</dbReference>
<dbReference type="InterPro" id="IPR032783">
    <property type="entry name" value="AraC_lig"/>
</dbReference>
<organism evidence="5 6">
    <name type="scientific">Acidiphilium rubrum</name>
    <dbReference type="NCBI Taxonomy" id="526"/>
    <lineage>
        <taxon>Bacteria</taxon>
        <taxon>Pseudomonadati</taxon>
        <taxon>Pseudomonadota</taxon>
        <taxon>Alphaproteobacteria</taxon>
        <taxon>Acetobacterales</taxon>
        <taxon>Acidocellaceae</taxon>
        <taxon>Acidiphilium</taxon>
    </lineage>
</organism>
<dbReference type="InterPro" id="IPR018062">
    <property type="entry name" value="HTH_AraC-typ_CS"/>
</dbReference>
<dbReference type="InterPro" id="IPR050204">
    <property type="entry name" value="AraC_XylS_family_regulators"/>
</dbReference>
<proteinExistence type="predicted"/>
<dbReference type="AlphaFoldDB" id="A0A8G2FFI8"/>
<keyword evidence="2 5" id="KW-0238">DNA-binding</keyword>
<keyword evidence="1" id="KW-0805">Transcription regulation</keyword>
<dbReference type="EMBL" id="FTNE01000034">
    <property type="protein sequence ID" value="SIR45564.1"/>
    <property type="molecule type" value="Genomic_DNA"/>
</dbReference>
<keyword evidence="6" id="KW-1185">Reference proteome</keyword>
<reference evidence="5 6" key="1">
    <citation type="submission" date="2017-01" db="EMBL/GenBank/DDBJ databases">
        <authorList>
            <person name="Varghese N."/>
            <person name="Submissions S."/>
        </authorList>
    </citation>
    <scope>NUCLEOTIDE SEQUENCE [LARGE SCALE GENOMIC DNA]</scope>
    <source>
        <strain evidence="5 6">ATCC 35905</strain>
    </source>
</reference>
<dbReference type="PANTHER" id="PTHR46796">
    <property type="entry name" value="HTH-TYPE TRANSCRIPTIONAL ACTIVATOR RHAS-RELATED"/>
    <property type="match status" value="1"/>
</dbReference>
<dbReference type="PROSITE" id="PS01124">
    <property type="entry name" value="HTH_ARAC_FAMILY_2"/>
    <property type="match status" value="1"/>
</dbReference>
<protein>
    <submittedName>
        <fullName evidence="5">AraC-type DNA-binding protein</fullName>
    </submittedName>
</protein>
<dbReference type="Proteomes" id="UP000186308">
    <property type="component" value="Unassembled WGS sequence"/>
</dbReference>
<dbReference type="InterPro" id="IPR018060">
    <property type="entry name" value="HTH_AraC"/>
</dbReference>
<gene>
    <name evidence="5" type="ORF">SAMN05421828_13414</name>
</gene>
<dbReference type="Pfam" id="PF12833">
    <property type="entry name" value="HTH_18"/>
    <property type="match status" value="1"/>
</dbReference>
<dbReference type="Pfam" id="PF12852">
    <property type="entry name" value="Cupin_6"/>
    <property type="match status" value="1"/>
</dbReference>
<comment type="caution">
    <text evidence="5">The sequence shown here is derived from an EMBL/GenBank/DDBJ whole genome shotgun (WGS) entry which is preliminary data.</text>
</comment>